<evidence type="ECO:0000256" key="7">
    <source>
        <dbReference type="ARBA" id="ARBA00022771"/>
    </source>
</evidence>
<evidence type="ECO:0000256" key="9">
    <source>
        <dbReference type="ARBA" id="ARBA00022833"/>
    </source>
</evidence>
<keyword evidence="9" id="KW-0862">Zinc</keyword>
<dbReference type="AlphaFoldDB" id="A0A813DMB2"/>
<evidence type="ECO:0000313" key="16">
    <source>
        <dbReference type="EMBL" id="CAE8724339.1"/>
    </source>
</evidence>
<dbReference type="SMART" id="SM00184">
    <property type="entry name" value="RING"/>
    <property type="match status" value="1"/>
</dbReference>
<evidence type="ECO:0000256" key="10">
    <source>
        <dbReference type="ARBA" id="ARBA00022989"/>
    </source>
</evidence>
<dbReference type="Proteomes" id="UP000626109">
    <property type="component" value="Unassembled WGS sequence"/>
</dbReference>
<keyword evidence="5 13" id="KW-0812">Transmembrane</keyword>
<dbReference type="EC" id="2.3.2.27" evidence="3"/>
<keyword evidence="6" id="KW-0479">Metal-binding</keyword>
<evidence type="ECO:0000259" key="14">
    <source>
        <dbReference type="PROSITE" id="PS50089"/>
    </source>
</evidence>
<evidence type="ECO:0000256" key="13">
    <source>
        <dbReference type="SAM" id="Phobius"/>
    </source>
</evidence>
<evidence type="ECO:0000256" key="1">
    <source>
        <dbReference type="ARBA" id="ARBA00000900"/>
    </source>
</evidence>
<evidence type="ECO:0000256" key="6">
    <source>
        <dbReference type="ARBA" id="ARBA00022723"/>
    </source>
</evidence>
<gene>
    <name evidence="15" type="ORF">PGLA1383_LOCUS7818</name>
    <name evidence="16" type="ORF">PGLA2088_LOCUS43672</name>
</gene>
<dbReference type="GO" id="GO:0061630">
    <property type="term" value="F:ubiquitin protein ligase activity"/>
    <property type="evidence" value="ECO:0007669"/>
    <property type="project" value="UniProtKB-EC"/>
</dbReference>
<dbReference type="GO" id="GO:0008270">
    <property type="term" value="F:zinc ion binding"/>
    <property type="evidence" value="ECO:0007669"/>
    <property type="project" value="UniProtKB-KW"/>
</dbReference>
<evidence type="ECO:0000256" key="3">
    <source>
        <dbReference type="ARBA" id="ARBA00012483"/>
    </source>
</evidence>
<dbReference type="SUPFAM" id="SSF57850">
    <property type="entry name" value="RING/U-box"/>
    <property type="match status" value="1"/>
</dbReference>
<feature type="domain" description="RING-type" evidence="14">
    <location>
        <begin position="198"/>
        <end position="262"/>
    </location>
</feature>
<comment type="subcellular location">
    <subcellularLocation>
        <location evidence="2">Membrane</location>
        <topology evidence="2">Multi-pass membrane protein</topology>
    </subcellularLocation>
</comment>
<dbReference type="PANTHER" id="PTHR45977:SF4">
    <property type="entry name" value="RING-TYPE DOMAIN-CONTAINING PROTEIN"/>
    <property type="match status" value="1"/>
</dbReference>
<dbReference type="GO" id="GO:0016567">
    <property type="term" value="P:protein ubiquitination"/>
    <property type="evidence" value="ECO:0007669"/>
    <property type="project" value="TreeGrafter"/>
</dbReference>
<evidence type="ECO:0000256" key="2">
    <source>
        <dbReference type="ARBA" id="ARBA00004141"/>
    </source>
</evidence>
<dbReference type="Pfam" id="PF17123">
    <property type="entry name" value="zf-RING_11"/>
    <property type="match status" value="1"/>
</dbReference>
<dbReference type="EMBL" id="CAJNNW010034874">
    <property type="protein sequence ID" value="CAE8724339.1"/>
    <property type="molecule type" value="Genomic_DNA"/>
</dbReference>
<keyword evidence="4" id="KW-0808">Transferase</keyword>
<comment type="catalytic activity">
    <reaction evidence="1">
        <text>S-ubiquitinyl-[E2 ubiquitin-conjugating enzyme]-L-cysteine + [acceptor protein]-L-lysine = [E2 ubiquitin-conjugating enzyme]-L-cysteine + N(6)-ubiquitinyl-[acceptor protein]-L-lysine.</text>
        <dbReference type="EC" id="2.3.2.27"/>
    </reaction>
</comment>
<dbReference type="OrthoDB" id="21204at2759"/>
<dbReference type="PROSITE" id="PS50089">
    <property type="entry name" value="ZF_RING_2"/>
    <property type="match status" value="1"/>
</dbReference>
<name>A0A813DMB2_POLGL</name>
<dbReference type="InterPro" id="IPR013083">
    <property type="entry name" value="Znf_RING/FYVE/PHD"/>
</dbReference>
<dbReference type="Gene3D" id="3.30.40.10">
    <property type="entry name" value="Zinc/RING finger domain, C3HC4 (zinc finger)"/>
    <property type="match status" value="1"/>
</dbReference>
<organism evidence="15 17">
    <name type="scientific">Polarella glacialis</name>
    <name type="common">Dinoflagellate</name>
    <dbReference type="NCBI Taxonomy" id="89957"/>
    <lineage>
        <taxon>Eukaryota</taxon>
        <taxon>Sar</taxon>
        <taxon>Alveolata</taxon>
        <taxon>Dinophyceae</taxon>
        <taxon>Suessiales</taxon>
        <taxon>Suessiaceae</taxon>
        <taxon>Polarella</taxon>
    </lineage>
</organism>
<reference evidence="15" key="1">
    <citation type="submission" date="2021-02" db="EMBL/GenBank/DDBJ databases">
        <authorList>
            <person name="Dougan E. K."/>
            <person name="Rhodes N."/>
            <person name="Thang M."/>
            <person name="Chan C."/>
        </authorList>
    </citation>
    <scope>NUCLEOTIDE SEQUENCE</scope>
</reference>
<keyword evidence="10 13" id="KW-1133">Transmembrane helix</keyword>
<feature type="transmembrane region" description="Helical" evidence="13">
    <location>
        <begin position="72"/>
        <end position="93"/>
    </location>
</feature>
<dbReference type="PANTHER" id="PTHR45977">
    <property type="entry name" value="TARGET OF ERK KINASE MPK-1"/>
    <property type="match status" value="1"/>
</dbReference>
<evidence type="ECO:0000256" key="8">
    <source>
        <dbReference type="ARBA" id="ARBA00022786"/>
    </source>
</evidence>
<accession>A0A813DMB2</accession>
<comment type="caution">
    <text evidence="15">The sequence shown here is derived from an EMBL/GenBank/DDBJ whole genome shotgun (WGS) entry which is preliminary data.</text>
</comment>
<proteinExistence type="predicted"/>
<evidence type="ECO:0000256" key="4">
    <source>
        <dbReference type="ARBA" id="ARBA00022679"/>
    </source>
</evidence>
<keyword evidence="11 13" id="KW-0472">Membrane</keyword>
<dbReference type="EMBL" id="CAJNNV010003445">
    <property type="protein sequence ID" value="CAE8589028.1"/>
    <property type="molecule type" value="Genomic_DNA"/>
</dbReference>
<evidence type="ECO:0000256" key="5">
    <source>
        <dbReference type="ARBA" id="ARBA00022692"/>
    </source>
</evidence>
<dbReference type="InterPro" id="IPR001841">
    <property type="entry name" value="Znf_RING"/>
</dbReference>
<evidence type="ECO:0000256" key="12">
    <source>
        <dbReference type="PROSITE-ProRule" id="PRU00175"/>
    </source>
</evidence>
<evidence type="ECO:0000313" key="17">
    <source>
        <dbReference type="Proteomes" id="UP000654075"/>
    </source>
</evidence>
<evidence type="ECO:0000256" key="11">
    <source>
        <dbReference type="ARBA" id="ARBA00023136"/>
    </source>
</evidence>
<sequence>MFRSRFNRERLLAAVFVLTLAEMVFFASFSSRLVAGLAKDTLITASLTAAAMADVVRLGQVSLQLFSWTPRLWSQGLSAALAVTQVLLSLLVAAVAARWSLLLLMMRAALDLLVLVLQRPEVLLASYQPSAEVATSRSRGAESILATEYQIQRRLWQQAVDVENLTWQESIVTKVFDESNNNTNTNNNSNSNFDVSTCMVCLADFVAGELLSVLPCGHNFHSACIASWHQHISNNTNHTNNTNNINNNSTNIINSNRSSLCPCRCSKSQSTARTLPAFFVEL</sequence>
<keyword evidence="8" id="KW-0833">Ubl conjugation pathway</keyword>
<dbReference type="GO" id="GO:0006511">
    <property type="term" value="P:ubiquitin-dependent protein catabolic process"/>
    <property type="evidence" value="ECO:0007669"/>
    <property type="project" value="TreeGrafter"/>
</dbReference>
<evidence type="ECO:0000313" key="15">
    <source>
        <dbReference type="EMBL" id="CAE8589028.1"/>
    </source>
</evidence>
<dbReference type="Proteomes" id="UP000654075">
    <property type="component" value="Unassembled WGS sequence"/>
</dbReference>
<keyword evidence="17" id="KW-1185">Reference proteome</keyword>
<protein>
    <recommendedName>
        <fullName evidence="3">RING-type E3 ubiquitin transferase</fullName>
        <ecNumber evidence="3">2.3.2.27</ecNumber>
    </recommendedName>
</protein>
<dbReference type="GO" id="GO:0016020">
    <property type="term" value="C:membrane"/>
    <property type="evidence" value="ECO:0007669"/>
    <property type="project" value="UniProtKB-SubCell"/>
</dbReference>
<keyword evidence="7 12" id="KW-0863">Zinc-finger</keyword>